<name>A0A417YB43_9BACI</name>
<dbReference type="AlphaFoldDB" id="A0A417YB43"/>
<dbReference type="EMBL" id="QWEH01000019">
    <property type="protein sequence ID" value="RHW29815.1"/>
    <property type="molecule type" value="Genomic_DNA"/>
</dbReference>
<evidence type="ECO:0000313" key="2">
    <source>
        <dbReference type="EMBL" id="RHW29815.1"/>
    </source>
</evidence>
<keyword evidence="3" id="KW-1185">Reference proteome</keyword>
<organism evidence="2 3">
    <name type="scientific">Oceanobacillus profundus</name>
    <dbReference type="NCBI Taxonomy" id="372463"/>
    <lineage>
        <taxon>Bacteria</taxon>
        <taxon>Bacillati</taxon>
        <taxon>Bacillota</taxon>
        <taxon>Bacilli</taxon>
        <taxon>Bacillales</taxon>
        <taxon>Bacillaceae</taxon>
        <taxon>Oceanobacillus</taxon>
    </lineage>
</organism>
<evidence type="ECO:0000313" key="3">
    <source>
        <dbReference type="Proteomes" id="UP000285456"/>
    </source>
</evidence>
<proteinExistence type="predicted"/>
<dbReference type="InterPro" id="IPR025285">
    <property type="entry name" value="DUF4145"/>
</dbReference>
<feature type="domain" description="DUF4145" evidence="1">
    <location>
        <begin position="24"/>
        <end position="110"/>
    </location>
</feature>
<reference evidence="2 3" key="1">
    <citation type="journal article" date="2007" name="Int. J. Syst. Evol. Microbiol.">
        <title>Oceanobacillus profundus sp. nov., isolated from a deep-sea sediment core.</title>
        <authorList>
            <person name="Kim Y.G."/>
            <person name="Choi D.H."/>
            <person name="Hyun S."/>
            <person name="Cho B.C."/>
        </authorList>
    </citation>
    <scope>NUCLEOTIDE SEQUENCE [LARGE SCALE GENOMIC DNA]</scope>
    <source>
        <strain evidence="2 3">DSM 18246</strain>
    </source>
</reference>
<protein>
    <submittedName>
        <fullName evidence="2">DUF4145 domain-containing protein</fullName>
    </submittedName>
</protein>
<dbReference type="OrthoDB" id="2451832at2"/>
<accession>A0A417YB43</accession>
<comment type="caution">
    <text evidence="2">The sequence shown here is derived from an EMBL/GenBank/DDBJ whole genome shotgun (WGS) entry which is preliminary data.</text>
</comment>
<dbReference type="Pfam" id="PF13643">
    <property type="entry name" value="DUF4145"/>
    <property type="match status" value="1"/>
</dbReference>
<gene>
    <name evidence="2" type="ORF">D1B32_20100</name>
</gene>
<evidence type="ECO:0000259" key="1">
    <source>
        <dbReference type="Pfam" id="PF13643"/>
    </source>
</evidence>
<sequence>MKMDNYYYHFLEQMNKELAFVARELEHSIFASPRTMLTHARVFVETILLLVMKEEELPSKISLTLIERIDTLNDNGYITIEVRDALHSVRMLGNQAAHDTRKFRYSEALQSWEAVYVIVRWYVETYGPIEFIFPEYQDPAAKGQEFYDISEIEIRLGALEQLLNASVGKHDKNLESDEKRKSVAEETSDPLPPGFTTIRKLVYKKMELEIPYFLRDAFLLPQRFERSEMFLIRLGAEQQARIMSELPNNLEGLSTHVKRYKAKNEEILFEELEVFIEEEKQRREIMLDRPGELFFFFKEEYLVVTEELAKLALNEDIFSGFPSLLKQLRKDQMVTVGQLPKELVILAKYDNVGIGTIKSLFEQMKQIQTTSTTAAVN</sequence>
<dbReference type="Proteomes" id="UP000285456">
    <property type="component" value="Unassembled WGS sequence"/>
</dbReference>
<dbReference type="RefSeq" id="WP_118890289.1">
    <property type="nucleotide sequence ID" value="NZ_PHUT01000019.1"/>
</dbReference>